<organism evidence="3 4">
    <name type="scientific">Pseudomonas phage phiPsa347</name>
    <dbReference type="NCBI Taxonomy" id="1460364"/>
    <lineage>
        <taxon>Viruses</taxon>
        <taxon>Duplodnaviria</taxon>
        <taxon>Heunggongvirae</taxon>
        <taxon>Uroviricota</taxon>
        <taxon>Caudoviricetes</taxon>
        <taxon>Vandenendeviridae</taxon>
        <taxon>Gorskivirinae</taxon>
        <taxon>Otagovirus</taxon>
        <taxon>Otagovirus psa347</taxon>
    </lineage>
</organism>
<accession>A0A7G9V2F7</accession>
<keyword evidence="1" id="KW-0812">Transmembrane</keyword>
<evidence type="ECO:0000256" key="1">
    <source>
        <dbReference type="SAM" id="Phobius"/>
    </source>
</evidence>
<name>A0A7G9V2F7_9CAUD</name>
<dbReference type="Gene3D" id="1.10.287.70">
    <property type="match status" value="1"/>
</dbReference>
<evidence type="ECO:0000313" key="4">
    <source>
        <dbReference type="Proteomes" id="UP000516214"/>
    </source>
</evidence>
<feature type="transmembrane region" description="Helical" evidence="1">
    <location>
        <begin position="66"/>
        <end position="88"/>
    </location>
</feature>
<evidence type="ECO:0000313" key="3">
    <source>
        <dbReference type="EMBL" id="QNO00463.1"/>
    </source>
</evidence>
<feature type="domain" description="Potassium channel" evidence="2">
    <location>
        <begin position="23"/>
        <end position="90"/>
    </location>
</feature>
<feature type="transmembrane region" description="Helical" evidence="1">
    <location>
        <begin position="12"/>
        <end position="33"/>
    </location>
</feature>
<keyword evidence="4" id="KW-1185">Reference proteome</keyword>
<sequence length="119" mass="13612">MKRYILWFSSSLWRVAALYVSSILICSLLFSSIEGRTLAESLWWASVTSLTIGYGDISPVTHEGRLLASVFSHFWVFGIAPLVITNMLNIVHEDRNEFTHEEQIEMLALLRSINTKVHK</sequence>
<dbReference type="Proteomes" id="UP000516214">
    <property type="component" value="Segment"/>
</dbReference>
<proteinExistence type="predicted"/>
<dbReference type="EMBL" id="MT670420">
    <property type="protein sequence ID" value="QNO00463.1"/>
    <property type="molecule type" value="Genomic_DNA"/>
</dbReference>
<gene>
    <name evidence="3" type="ORF">phiPsa347_157</name>
</gene>
<keyword evidence="1" id="KW-0472">Membrane</keyword>
<dbReference type="InterPro" id="IPR013099">
    <property type="entry name" value="K_chnl_dom"/>
</dbReference>
<keyword evidence="1" id="KW-1133">Transmembrane helix</keyword>
<protein>
    <recommendedName>
        <fullName evidence="2">Potassium channel domain-containing protein</fullName>
    </recommendedName>
</protein>
<evidence type="ECO:0000259" key="2">
    <source>
        <dbReference type="Pfam" id="PF07885"/>
    </source>
</evidence>
<reference evidence="3 4" key="1">
    <citation type="submission" date="2020-06" db="EMBL/GenBank/DDBJ databases">
        <title>Characterization of Pseudomonas phiPsa374-like phages.</title>
        <authorList>
            <person name="Warring S."/>
            <person name="Malone L.M."/>
            <person name="Easingwood R.A."/>
            <person name="Rigano L."/>
            <person name="Frampton R.A."/>
            <person name="Lopez Acedo E."/>
            <person name="Templeton M.D."/>
            <person name="Kleffmann T."/>
            <person name="Bostina M."/>
            <person name="Fineran P.C."/>
        </authorList>
    </citation>
    <scope>NUCLEOTIDE SEQUENCE [LARGE SCALE GENOMIC DNA]</scope>
</reference>
<dbReference type="SUPFAM" id="SSF81324">
    <property type="entry name" value="Voltage-gated potassium channels"/>
    <property type="match status" value="1"/>
</dbReference>
<dbReference type="Pfam" id="PF07885">
    <property type="entry name" value="Ion_trans_2"/>
    <property type="match status" value="1"/>
</dbReference>